<proteinExistence type="predicted"/>
<dbReference type="SUPFAM" id="SSF82185">
    <property type="entry name" value="Histone H3 K4-specific methyltransferase SET7/9 N-terminal domain"/>
    <property type="match status" value="1"/>
</dbReference>
<sequence length="439" mass="49515">MSISSLNVYLHQNKSAEKLLNSSGKSKNRIEFTDAGGSTRYFIAYDSIITSNVAKPPKLGFFEKRRFVLLKTNDNEYVKINKNSLLKRFGVSKQAFAAQEKLSGDLTQFISSQIAKVVAIEETFGVLSPRQIANLKSDYEKLELKDGSVFLGHHKNKELLSGYGFIKDLNGEIFEGTFKRGLAHGRGKLTSPGGIYEYTFKNDDKYGKAKATLNDGSVFVAKFKKDRLIQAVMTAHKGKKVKNVFRARVQKDGETYHLQNKGYNAFFKGTFDKWGRPIEGEIVCPKDSQFKGKFKDLMPDRGALQFVNGPIQTFAGEFEDTQPRRGTLFFKDGFDYTGDITSEALGGKITLLDGVRYVACSDQEKNFQGTFEYLNGSKFTGRFERQYPLEGKMQYPEDHDIVEFVGTFEGDIPKHGTIIFRDGLKFTGEITEEILNRKV</sequence>
<evidence type="ECO:0008006" key="4">
    <source>
        <dbReference type="Google" id="ProtNLM"/>
    </source>
</evidence>
<dbReference type="PANTHER" id="PTHR23084:SF263">
    <property type="entry name" value="MORN REPEAT-CONTAINING PROTEIN 1"/>
    <property type="match status" value="1"/>
</dbReference>
<comment type="caution">
    <text evidence="2">The sequence shown here is derived from an EMBL/GenBank/DDBJ whole genome shotgun (WGS) entry which is preliminary data.</text>
</comment>
<reference evidence="2 3" key="1">
    <citation type="journal article" date="2014" name="Mol. Biol. Evol.">
        <title>Massive expansion of Ubiquitination-related gene families within the Chlamydiae.</title>
        <authorList>
            <person name="Domman D."/>
            <person name="Collingro A."/>
            <person name="Lagkouvardos I."/>
            <person name="Gehre L."/>
            <person name="Weinmaier T."/>
            <person name="Rattei T."/>
            <person name="Subtil A."/>
            <person name="Horn M."/>
        </authorList>
    </citation>
    <scope>NUCLEOTIDE SEQUENCE [LARGE SCALE GENOMIC DNA]</scope>
    <source>
        <strain evidence="2 3">OEW1</strain>
    </source>
</reference>
<organism evidence="2 3">
    <name type="scientific">Parachlamydia acanthamoebae</name>
    <dbReference type="NCBI Taxonomy" id="83552"/>
    <lineage>
        <taxon>Bacteria</taxon>
        <taxon>Pseudomonadati</taxon>
        <taxon>Chlamydiota</taxon>
        <taxon>Chlamydiia</taxon>
        <taxon>Parachlamydiales</taxon>
        <taxon>Parachlamydiaceae</taxon>
        <taxon>Parachlamydia</taxon>
    </lineage>
</organism>
<dbReference type="Gene3D" id="2.20.110.10">
    <property type="entry name" value="Histone H3 K4-specific methyltransferase SET7/9 N-terminal domain"/>
    <property type="match status" value="1"/>
</dbReference>
<gene>
    <name evidence="2" type="ORF">DB43_GB00250</name>
</gene>
<dbReference type="AlphaFoldDB" id="A0A0C1ECA0"/>
<dbReference type="RefSeq" id="WP_039377046.1">
    <property type="nucleotide sequence ID" value="NZ_JSAM01000071.1"/>
</dbReference>
<dbReference type="PATRIC" id="fig|83552.4.peg.1194"/>
<dbReference type="InterPro" id="IPR003409">
    <property type="entry name" value="MORN"/>
</dbReference>
<name>A0A0C1ECA0_9BACT</name>
<dbReference type="EMBL" id="JSAM01000071">
    <property type="protein sequence ID" value="KIA77663.1"/>
    <property type="molecule type" value="Genomic_DNA"/>
</dbReference>
<dbReference type="PANTHER" id="PTHR23084">
    <property type="entry name" value="PHOSPHATIDYLINOSITOL-4-PHOSPHATE 5-KINASE RELATED"/>
    <property type="match status" value="1"/>
</dbReference>
<evidence type="ECO:0000313" key="2">
    <source>
        <dbReference type="EMBL" id="KIA77663.1"/>
    </source>
</evidence>
<accession>A0A0C1ECA0</accession>
<protein>
    <recommendedName>
        <fullName evidence="4">MORN repeat protein</fullName>
    </recommendedName>
</protein>
<dbReference type="Pfam" id="PF02493">
    <property type="entry name" value="MORN"/>
    <property type="match status" value="1"/>
</dbReference>
<evidence type="ECO:0000313" key="3">
    <source>
        <dbReference type="Proteomes" id="UP000031307"/>
    </source>
</evidence>
<dbReference type="Proteomes" id="UP000031307">
    <property type="component" value="Unassembled WGS sequence"/>
</dbReference>
<evidence type="ECO:0000256" key="1">
    <source>
        <dbReference type="ARBA" id="ARBA00022737"/>
    </source>
</evidence>
<keyword evidence="1" id="KW-0677">Repeat</keyword>